<evidence type="ECO:0000256" key="1">
    <source>
        <dbReference type="SAM" id="SignalP"/>
    </source>
</evidence>
<evidence type="ECO:0008006" key="5">
    <source>
        <dbReference type="Google" id="ProtNLM"/>
    </source>
</evidence>
<dbReference type="EMBL" id="KB303698">
    <property type="protein sequence ID" value="ELU02872.1"/>
    <property type="molecule type" value="Genomic_DNA"/>
</dbReference>
<dbReference type="AlphaFoldDB" id="R7UHX4"/>
<sequence>MKTIGCSLLVLLVALCLGDETLVHLTDENANQAYPLSYFNEFEIVNYISPITGSLIFKVDEEEFEIYIDNGADVKQLQLYKVLCVVEGSLVLYSIFTDEPSEIPSRLWVGFVNKQLTFGKDEIDAGNILYQREQASVSEEITITNVVASLNSPVWFVLNPPESGTSVTAQVVIVGGT</sequence>
<feature type="chain" id="PRO_5008788018" description="Farnesoic acid O-methyl transferase domain-containing protein" evidence="1">
    <location>
        <begin position="19"/>
        <end position="177"/>
    </location>
</feature>
<dbReference type="EnsemblMetazoa" id="CapteT210708">
    <property type="protein sequence ID" value="CapteP210708"/>
    <property type="gene ID" value="CapteG210708"/>
</dbReference>
<evidence type="ECO:0000313" key="3">
    <source>
        <dbReference type="EnsemblMetazoa" id="CapteP210708"/>
    </source>
</evidence>
<reference evidence="4" key="1">
    <citation type="submission" date="2012-12" db="EMBL/GenBank/DDBJ databases">
        <authorList>
            <person name="Hellsten U."/>
            <person name="Grimwood J."/>
            <person name="Chapman J.A."/>
            <person name="Shapiro H."/>
            <person name="Aerts A."/>
            <person name="Otillar R.P."/>
            <person name="Terry A.Y."/>
            <person name="Boore J.L."/>
            <person name="Simakov O."/>
            <person name="Marletaz F."/>
            <person name="Cho S.-J."/>
            <person name="Edsinger-Gonzales E."/>
            <person name="Havlak P."/>
            <person name="Kuo D.-H."/>
            <person name="Larsson T."/>
            <person name="Lv J."/>
            <person name="Arendt D."/>
            <person name="Savage R."/>
            <person name="Osoegawa K."/>
            <person name="de Jong P."/>
            <person name="Lindberg D.R."/>
            <person name="Seaver E.C."/>
            <person name="Weisblat D.A."/>
            <person name="Putnam N.H."/>
            <person name="Grigoriev I.V."/>
            <person name="Rokhsar D.S."/>
        </authorList>
    </citation>
    <scope>NUCLEOTIDE SEQUENCE</scope>
    <source>
        <strain evidence="4">I ESC-2004</strain>
    </source>
</reference>
<proteinExistence type="predicted"/>
<protein>
    <recommendedName>
        <fullName evidence="5">Farnesoic acid O-methyl transferase domain-containing protein</fullName>
    </recommendedName>
</protein>
<accession>R7UHX4</accession>
<gene>
    <name evidence="2" type="ORF">CAPTEDRAFT_210708</name>
</gene>
<reference evidence="2 4" key="2">
    <citation type="journal article" date="2013" name="Nature">
        <title>Insights into bilaterian evolution from three spiralian genomes.</title>
        <authorList>
            <person name="Simakov O."/>
            <person name="Marletaz F."/>
            <person name="Cho S.J."/>
            <person name="Edsinger-Gonzales E."/>
            <person name="Havlak P."/>
            <person name="Hellsten U."/>
            <person name="Kuo D.H."/>
            <person name="Larsson T."/>
            <person name="Lv J."/>
            <person name="Arendt D."/>
            <person name="Savage R."/>
            <person name="Osoegawa K."/>
            <person name="de Jong P."/>
            <person name="Grimwood J."/>
            <person name="Chapman J.A."/>
            <person name="Shapiro H."/>
            <person name="Aerts A."/>
            <person name="Otillar R.P."/>
            <person name="Terry A.Y."/>
            <person name="Boore J.L."/>
            <person name="Grigoriev I.V."/>
            <person name="Lindberg D.R."/>
            <person name="Seaver E.C."/>
            <person name="Weisblat D.A."/>
            <person name="Putnam N.H."/>
            <person name="Rokhsar D.S."/>
        </authorList>
    </citation>
    <scope>NUCLEOTIDE SEQUENCE</scope>
    <source>
        <strain evidence="2 4">I ESC-2004</strain>
    </source>
</reference>
<name>R7UHX4_CAPTE</name>
<feature type="signal peptide" evidence="1">
    <location>
        <begin position="1"/>
        <end position="18"/>
    </location>
</feature>
<keyword evidence="1" id="KW-0732">Signal</keyword>
<dbReference type="EMBL" id="AMQN01008672">
    <property type="status" value="NOT_ANNOTATED_CDS"/>
    <property type="molecule type" value="Genomic_DNA"/>
</dbReference>
<reference evidence="3" key="3">
    <citation type="submission" date="2015-06" db="UniProtKB">
        <authorList>
            <consortium name="EnsemblMetazoa"/>
        </authorList>
    </citation>
    <scope>IDENTIFICATION</scope>
</reference>
<keyword evidence="4" id="KW-1185">Reference proteome</keyword>
<evidence type="ECO:0000313" key="4">
    <source>
        <dbReference type="Proteomes" id="UP000014760"/>
    </source>
</evidence>
<dbReference type="Proteomes" id="UP000014760">
    <property type="component" value="Unassembled WGS sequence"/>
</dbReference>
<organism evidence="2">
    <name type="scientific">Capitella teleta</name>
    <name type="common">Polychaete worm</name>
    <dbReference type="NCBI Taxonomy" id="283909"/>
    <lineage>
        <taxon>Eukaryota</taxon>
        <taxon>Metazoa</taxon>
        <taxon>Spiralia</taxon>
        <taxon>Lophotrochozoa</taxon>
        <taxon>Annelida</taxon>
        <taxon>Polychaeta</taxon>
        <taxon>Sedentaria</taxon>
        <taxon>Scolecida</taxon>
        <taxon>Capitellidae</taxon>
        <taxon>Capitella</taxon>
    </lineage>
</organism>
<dbReference type="HOGENOM" id="CLU_1519291_0_0_1"/>
<evidence type="ECO:0000313" key="2">
    <source>
        <dbReference type="EMBL" id="ELU02872.1"/>
    </source>
</evidence>